<evidence type="ECO:0000313" key="1">
    <source>
        <dbReference type="EMBL" id="UUO16669.1"/>
    </source>
</evidence>
<dbReference type="Pfam" id="PF14907">
    <property type="entry name" value="NTP_transf_5"/>
    <property type="match status" value="1"/>
</dbReference>
<protein>
    <submittedName>
        <fullName evidence="1">Nucleotidyltransferase family protein</fullName>
    </submittedName>
</protein>
<name>A0ABY5M0A2_9CYAN</name>
<sequence>MYKIVSETHKNTLSPEVIALVTCLKFHFHTTTVNAVMDLLTDDLNWSKLIEISIAQGVMPLLYKSLKEIDDVPPSVMRQLQTLNRMNGLNNLSQTKELLRILTQLEKSGIEAIAFKGAALAASAYGNLTLRQFNDLDILVQRRDFWQAKAVLISQGYQSNFLEEAEIDAFETSLQISLSYKAPEAEMFNARFEPSLLHSNLERSIDLHWGIPPRRTWNPNHYDRLWEYCQPMTLMGQSIKSFIPEIALIIQSVNIAKDYEWLQSLKQICDLAQVIQAYPDLDWHLTLRLSSELRCEKLFLLGIYITQNLFNISVPDYIVSKFIQIKLLDTQIGLFNSLESKTDSTLYQAFYESRFISTIRSLYLGYISPLKTLDSSLNRSWLNEAVSMSLLYLYFLMKRLCVPNEHDHEFLRLPQQLFFLYYFVRPIRILWKYTLQEIYESGTKQKQ</sequence>
<evidence type="ECO:0000313" key="2">
    <source>
        <dbReference type="Proteomes" id="UP001057561"/>
    </source>
</evidence>
<organism evidence="1 2">
    <name type="scientific">Dolichospermum heterosporum TAC447</name>
    <dbReference type="NCBI Taxonomy" id="747523"/>
    <lineage>
        <taxon>Bacteria</taxon>
        <taxon>Bacillati</taxon>
        <taxon>Cyanobacteriota</taxon>
        <taxon>Cyanophyceae</taxon>
        <taxon>Nostocales</taxon>
        <taxon>Aphanizomenonaceae</taxon>
        <taxon>Dolichospermum</taxon>
        <taxon>Dolichospermum heterosporum</taxon>
    </lineage>
</organism>
<dbReference type="EMBL" id="CP099464">
    <property type="protein sequence ID" value="UUO16669.1"/>
    <property type="molecule type" value="Genomic_DNA"/>
</dbReference>
<reference evidence="1" key="1">
    <citation type="submission" date="2022-06" db="EMBL/GenBank/DDBJ databases">
        <title>Nostosin G and Spiroidesin B from the Cyanobacterium Dolichospermum sp. NIES-1697.</title>
        <authorList>
            <person name="Phan C.-S."/>
            <person name="Mehjabin J.J."/>
            <person name="Anas A.R.J."/>
            <person name="Hayasaka M."/>
            <person name="Onoki R."/>
            <person name="Wang J."/>
            <person name="Umezawa T."/>
            <person name="Washio K."/>
            <person name="Morikawa M."/>
            <person name="Okino T."/>
        </authorList>
    </citation>
    <scope>NUCLEOTIDE SEQUENCE</scope>
    <source>
        <strain evidence="1">NIES-1697</strain>
    </source>
</reference>
<dbReference type="Gene3D" id="3.30.460.40">
    <property type="match status" value="1"/>
</dbReference>
<accession>A0ABY5M0A2</accession>
<dbReference type="Proteomes" id="UP001057561">
    <property type="component" value="Chromosome"/>
</dbReference>
<dbReference type="RefSeq" id="WP_257121716.1">
    <property type="nucleotide sequence ID" value="NZ_CP099464.1"/>
</dbReference>
<dbReference type="InterPro" id="IPR039498">
    <property type="entry name" value="NTP_transf_5"/>
</dbReference>
<gene>
    <name evidence="1" type="ORF">NG743_06470</name>
</gene>
<keyword evidence="2" id="KW-1185">Reference proteome</keyword>
<proteinExistence type="predicted"/>